<dbReference type="Proteomes" id="UP000265520">
    <property type="component" value="Unassembled WGS sequence"/>
</dbReference>
<evidence type="ECO:0000313" key="2">
    <source>
        <dbReference type="Proteomes" id="UP000265520"/>
    </source>
</evidence>
<dbReference type="EMBL" id="LXQA010523957">
    <property type="protein sequence ID" value="MCI57138.1"/>
    <property type="molecule type" value="Genomic_DNA"/>
</dbReference>
<accession>A0A392T7W5</accession>
<reference evidence="1 2" key="1">
    <citation type="journal article" date="2018" name="Front. Plant Sci.">
        <title>Red Clover (Trifolium pratense) and Zigzag Clover (T. medium) - A Picture of Genomic Similarities and Differences.</title>
        <authorList>
            <person name="Dluhosova J."/>
            <person name="Istvanek J."/>
            <person name="Nedelnik J."/>
            <person name="Repkova J."/>
        </authorList>
    </citation>
    <scope>NUCLEOTIDE SEQUENCE [LARGE SCALE GENOMIC DNA]</scope>
    <source>
        <strain evidence="2">cv. 10/8</strain>
        <tissue evidence="1">Leaf</tissue>
    </source>
</reference>
<feature type="non-terminal residue" evidence="1">
    <location>
        <position position="1"/>
    </location>
</feature>
<dbReference type="AlphaFoldDB" id="A0A392T7W5"/>
<proteinExistence type="predicted"/>
<protein>
    <submittedName>
        <fullName evidence="1">Uncharacterized protein</fullName>
    </submittedName>
</protein>
<keyword evidence="2" id="KW-1185">Reference proteome</keyword>
<comment type="caution">
    <text evidence="1">The sequence shown here is derived from an EMBL/GenBank/DDBJ whole genome shotgun (WGS) entry which is preliminary data.</text>
</comment>
<evidence type="ECO:0000313" key="1">
    <source>
        <dbReference type="EMBL" id="MCI57138.1"/>
    </source>
</evidence>
<name>A0A392T7W5_9FABA</name>
<organism evidence="1 2">
    <name type="scientific">Trifolium medium</name>
    <dbReference type="NCBI Taxonomy" id="97028"/>
    <lineage>
        <taxon>Eukaryota</taxon>
        <taxon>Viridiplantae</taxon>
        <taxon>Streptophyta</taxon>
        <taxon>Embryophyta</taxon>
        <taxon>Tracheophyta</taxon>
        <taxon>Spermatophyta</taxon>
        <taxon>Magnoliopsida</taxon>
        <taxon>eudicotyledons</taxon>
        <taxon>Gunneridae</taxon>
        <taxon>Pentapetalae</taxon>
        <taxon>rosids</taxon>
        <taxon>fabids</taxon>
        <taxon>Fabales</taxon>
        <taxon>Fabaceae</taxon>
        <taxon>Papilionoideae</taxon>
        <taxon>50 kb inversion clade</taxon>
        <taxon>NPAAA clade</taxon>
        <taxon>Hologalegina</taxon>
        <taxon>IRL clade</taxon>
        <taxon>Trifolieae</taxon>
        <taxon>Trifolium</taxon>
    </lineage>
</organism>
<sequence>EQDDSNSEAQDSYGGGTLLVQWITVGKVSAKHVSTSTLKSVYDQGGAKMKSD</sequence>